<dbReference type="PANTHER" id="PTHR11584">
    <property type="entry name" value="SERINE/THREONINE PROTEIN KINASE"/>
    <property type="match status" value="1"/>
</dbReference>
<evidence type="ECO:0000256" key="1">
    <source>
        <dbReference type="ARBA" id="ARBA00022527"/>
    </source>
</evidence>
<keyword evidence="3" id="KW-0547">Nucleotide-binding</keyword>
<name>A0A7S1N6Y3_9EUGL</name>
<protein>
    <recommendedName>
        <fullName evidence="6">Protein kinase domain-containing protein</fullName>
    </recommendedName>
</protein>
<organism evidence="7">
    <name type="scientific">Eutreptiella gymnastica</name>
    <dbReference type="NCBI Taxonomy" id="73025"/>
    <lineage>
        <taxon>Eukaryota</taxon>
        <taxon>Discoba</taxon>
        <taxon>Euglenozoa</taxon>
        <taxon>Euglenida</taxon>
        <taxon>Spirocuta</taxon>
        <taxon>Euglenophyceae</taxon>
        <taxon>Eutreptiales</taxon>
        <taxon>Eutreptiaceae</taxon>
        <taxon>Eutreptiella</taxon>
    </lineage>
</organism>
<dbReference type="PANTHER" id="PTHR11584:SF369">
    <property type="entry name" value="MITOGEN-ACTIVATED PROTEIN KINASE KINASE KINASE 19-RELATED"/>
    <property type="match status" value="1"/>
</dbReference>
<reference evidence="7" key="1">
    <citation type="submission" date="2021-01" db="EMBL/GenBank/DDBJ databases">
        <authorList>
            <person name="Corre E."/>
            <person name="Pelletier E."/>
            <person name="Niang G."/>
            <person name="Scheremetjew M."/>
            <person name="Finn R."/>
            <person name="Kale V."/>
            <person name="Holt S."/>
            <person name="Cochrane G."/>
            <person name="Meng A."/>
            <person name="Brown T."/>
            <person name="Cohen L."/>
        </authorList>
    </citation>
    <scope>NUCLEOTIDE SEQUENCE</scope>
    <source>
        <strain evidence="7">NIES-381</strain>
    </source>
</reference>
<evidence type="ECO:0000256" key="4">
    <source>
        <dbReference type="ARBA" id="ARBA00022777"/>
    </source>
</evidence>
<keyword evidence="2" id="KW-0808">Transferase</keyword>
<keyword evidence="1" id="KW-0723">Serine/threonine-protein kinase</keyword>
<gene>
    <name evidence="7" type="ORF">EGYM00392_LOCUS12082</name>
</gene>
<evidence type="ECO:0000259" key="6">
    <source>
        <dbReference type="PROSITE" id="PS50011"/>
    </source>
</evidence>
<dbReference type="InterPro" id="IPR011009">
    <property type="entry name" value="Kinase-like_dom_sf"/>
</dbReference>
<evidence type="ECO:0000256" key="5">
    <source>
        <dbReference type="ARBA" id="ARBA00022840"/>
    </source>
</evidence>
<dbReference type="GO" id="GO:0005524">
    <property type="term" value="F:ATP binding"/>
    <property type="evidence" value="ECO:0007669"/>
    <property type="project" value="UniProtKB-KW"/>
</dbReference>
<dbReference type="EMBL" id="HBGA01033590">
    <property type="protein sequence ID" value="CAD9001007.1"/>
    <property type="molecule type" value="Transcribed_RNA"/>
</dbReference>
<dbReference type="Pfam" id="PF00069">
    <property type="entry name" value="Pkinase"/>
    <property type="match status" value="1"/>
</dbReference>
<dbReference type="SUPFAM" id="SSF56112">
    <property type="entry name" value="Protein kinase-like (PK-like)"/>
    <property type="match status" value="1"/>
</dbReference>
<dbReference type="PROSITE" id="PS50011">
    <property type="entry name" value="PROTEIN_KINASE_DOM"/>
    <property type="match status" value="1"/>
</dbReference>
<proteinExistence type="predicted"/>
<dbReference type="Gene3D" id="1.10.510.10">
    <property type="entry name" value="Transferase(Phosphotransferase) domain 1"/>
    <property type="match status" value="1"/>
</dbReference>
<dbReference type="GO" id="GO:0004674">
    <property type="term" value="F:protein serine/threonine kinase activity"/>
    <property type="evidence" value="ECO:0007669"/>
    <property type="project" value="UniProtKB-KW"/>
</dbReference>
<keyword evidence="4" id="KW-0418">Kinase</keyword>
<feature type="domain" description="Protein kinase" evidence="6">
    <location>
        <begin position="1"/>
        <end position="185"/>
    </location>
</feature>
<evidence type="ECO:0000256" key="2">
    <source>
        <dbReference type="ARBA" id="ARBA00022679"/>
    </source>
</evidence>
<accession>A0A7S1N6Y3</accession>
<sequence>MDPNGRCKISDFGTATLLSQAVGQVEKLRWLDLITTSGIGDTVLALNTSATIIQSAVDGKGPVALGTGTLNIDPALSLDEGLRGPAVAGTVVYMAPEAFSGEFSSAVDVYALGLTIVHAMTNVIPWSHLGISHLYGLVFHLCEFKPQHPIPEDAPSCLADLIADCIHPTATNRATVLDLMASEFLSVIPDNPSCRLHSVSVMNLTDFGRDANGKGEVDEWLDIPMIEG</sequence>
<evidence type="ECO:0000256" key="3">
    <source>
        <dbReference type="ARBA" id="ARBA00022741"/>
    </source>
</evidence>
<evidence type="ECO:0000313" key="7">
    <source>
        <dbReference type="EMBL" id="CAD9001007.1"/>
    </source>
</evidence>
<dbReference type="AlphaFoldDB" id="A0A7S1N6Y3"/>
<keyword evidence="5" id="KW-0067">ATP-binding</keyword>
<dbReference type="InterPro" id="IPR000719">
    <property type="entry name" value="Prot_kinase_dom"/>
</dbReference>